<dbReference type="GO" id="GO:0043590">
    <property type="term" value="C:bacterial nucleoid"/>
    <property type="evidence" value="ECO:0007669"/>
    <property type="project" value="TreeGrafter"/>
</dbReference>
<dbReference type="PANTHER" id="PTHR11059:SF0">
    <property type="entry name" value="DNA REPAIR PROTEIN RECN"/>
    <property type="match status" value="1"/>
</dbReference>
<evidence type="ECO:0000256" key="3">
    <source>
        <dbReference type="ARBA" id="ARBA00021315"/>
    </source>
</evidence>
<dbReference type="RefSeq" id="WP_008583439.1">
    <property type="nucleotide sequence ID" value="NZ_CP007035.1"/>
</dbReference>
<dbReference type="Pfam" id="PF02463">
    <property type="entry name" value="SMC_N"/>
    <property type="match status" value="1"/>
</dbReference>
<feature type="domain" description="RecF/RecN/SMC N-terminal" evidence="10">
    <location>
        <begin position="1"/>
        <end position="508"/>
    </location>
</feature>
<dbReference type="SUPFAM" id="SSF52540">
    <property type="entry name" value="P-loop containing nucleoside triphosphate hydrolases"/>
    <property type="match status" value="2"/>
</dbReference>
<sequence>MLKRLDIKNYVIIETLEIDFSGGMNIVTGETGAGKSIILGALNLILGARADSGSLVNKEKKCVIEGIFAPGTVKEIDSFLNSNDLDRLSEITIRREITANGKSRAFINDTPVNLPQLQQLSSLLVDLHQQFDTLQLGDTDFQVHVLDALAGNGKLLIQYQAAFAGWQQNKRQLEQLKEQQAQFNKESDYHQFQYDELNEAGFKENELEETDATLKLLENSEGIKSALARAYNELEEGEQPLVQQLKSILNTLNNYSNYHTSLPELINRLFSAQAELRDIAAELEHLSSTIHYDPEKIETLNERLSLGYKLQKKHGVQSTNELLTIQKALEEKLQEVLHIQEDIDALEATTLQQLKAVETLAETIAAARKKQVAPFEKKVAVLLTQVGMPNALLKVSFEKKPPGMNGADAVDFLFDANKSGSFKPVNKVASGGELSRLMLCIKSLVAERMNLPTLIFDEIDTGISGEAAKQVGIIMKELAASRQVICITHQPQIAGRADAHYFVYKEAAGSQVRTGIRQLDTDERIIAVAKMLSGEKPTAAALENAKEMVVSS</sequence>
<evidence type="ECO:0000313" key="12">
    <source>
        <dbReference type="Proteomes" id="UP000003586"/>
    </source>
</evidence>
<dbReference type="PANTHER" id="PTHR11059">
    <property type="entry name" value="DNA REPAIR PROTEIN RECN"/>
    <property type="match status" value="1"/>
</dbReference>
<dbReference type="GO" id="GO:0006310">
    <property type="term" value="P:DNA recombination"/>
    <property type="evidence" value="ECO:0007669"/>
    <property type="project" value="InterPro"/>
</dbReference>
<name>W0EYA6_9BACT</name>
<keyword evidence="7 9" id="KW-0234">DNA repair</keyword>
<evidence type="ECO:0000313" key="11">
    <source>
        <dbReference type="EMBL" id="AHF14558.1"/>
    </source>
</evidence>
<proteinExistence type="inferred from homology"/>
<evidence type="ECO:0000256" key="1">
    <source>
        <dbReference type="ARBA" id="ARBA00003618"/>
    </source>
</evidence>
<evidence type="ECO:0000256" key="8">
    <source>
        <dbReference type="ARBA" id="ARBA00033408"/>
    </source>
</evidence>
<evidence type="ECO:0000256" key="5">
    <source>
        <dbReference type="ARBA" id="ARBA00022763"/>
    </source>
</evidence>
<keyword evidence="5 9" id="KW-0227">DNA damage</keyword>
<comment type="similarity">
    <text evidence="2 9">Belongs to the RecN family.</text>
</comment>
<dbReference type="HOGENOM" id="CLU_018297_3_1_10"/>
<evidence type="ECO:0000256" key="4">
    <source>
        <dbReference type="ARBA" id="ARBA00022741"/>
    </source>
</evidence>
<dbReference type="STRING" id="929713.NIASO_03885"/>
<keyword evidence="6" id="KW-0067">ATP-binding</keyword>
<keyword evidence="4" id="KW-0547">Nucleotide-binding</keyword>
<reference evidence="11 12" key="1">
    <citation type="submission" date="2013-12" db="EMBL/GenBank/DDBJ databases">
        <authorList>
            <consortium name="DOE Joint Genome Institute"/>
            <person name="Eisen J."/>
            <person name="Huntemann M."/>
            <person name="Han J."/>
            <person name="Chen A."/>
            <person name="Kyrpides N."/>
            <person name="Mavromatis K."/>
            <person name="Markowitz V."/>
            <person name="Palaniappan K."/>
            <person name="Ivanova N."/>
            <person name="Schaumberg A."/>
            <person name="Pati A."/>
            <person name="Liolios K."/>
            <person name="Nordberg H.P."/>
            <person name="Cantor M.N."/>
            <person name="Hua S.X."/>
            <person name="Woyke T."/>
        </authorList>
    </citation>
    <scope>NUCLEOTIDE SEQUENCE [LARGE SCALE GENOMIC DNA]</scope>
    <source>
        <strain evidence="12">DSM 19437</strain>
    </source>
</reference>
<dbReference type="Proteomes" id="UP000003586">
    <property type="component" value="Chromosome"/>
</dbReference>
<dbReference type="GO" id="GO:0006281">
    <property type="term" value="P:DNA repair"/>
    <property type="evidence" value="ECO:0007669"/>
    <property type="project" value="UniProtKB-KW"/>
</dbReference>
<dbReference type="CDD" id="cd03241">
    <property type="entry name" value="ABC_RecN"/>
    <property type="match status" value="2"/>
</dbReference>
<gene>
    <name evidence="11" type="ORF">NIASO_03885</name>
</gene>
<dbReference type="PIRSF" id="PIRSF003128">
    <property type="entry name" value="RecN"/>
    <property type="match status" value="1"/>
</dbReference>
<accession>W0EYA6</accession>
<dbReference type="eggNOG" id="COG0497">
    <property type="taxonomic scope" value="Bacteria"/>
</dbReference>
<dbReference type="NCBIfam" id="TIGR00634">
    <property type="entry name" value="recN"/>
    <property type="match status" value="1"/>
</dbReference>
<dbReference type="EMBL" id="CP007035">
    <property type="protein sequence ID" value="AHF14558.1"/>
    <property type="molecule type" value="Genomic_DNA"/>
</dbReference>
<dbReference type="Gene3D" id="3.40.50.300">
    <property type="entry name" value="P-loop containing nucleotide triphosphate hydrolases"/>
    <property type="match status" value="2"/>
</dbReference>
<dbReference type="OrthoDB" id="9806954at2"/>
<comment type="function">
    <text evidence="1 9">May be involved in recombinational repair of damaged DNA.</text>
</comment>
<evidence type="ECO:0000256" key="9">
    <source>
        <dbReference type="PIRNR" id="PIRNR003128"/>
    </source>
</evidence>
<dbReference type="GO" id="GO:0009432">
    <property type="term" value="P:SOS response"/>
    <property type="evidence" value="ECO:0007669"/>
    <property type="project" value="TreeGrafter"/>
</dbReference>
<dbReference type="InterPro" id="IPR003395">
    <property type="entry name" value="RecF/RecN/SMC_N"/>
</dbReference>
<dbReference type="GO" id="GO:0005524">
    <property type="term" value="F:ATP binding"/>
    <property type="evidence" value="ECO:0007669"/>
    <property type="project" value="UniProtKB-KW"/>
</dbReference>
<dbReference type="InterPro" id="IPR004604">
    <property type="entry name" value="DNA_recomb/repair_RecN"/>
</dbReference>
<evidence type="ECO:0000256" key="6">
    <source>
        <dbReference type="ARBA" id="ARBA00022840"/>
    </source>
</evidence>
<dbReference type="AlphaFoldDB" id="W0EYA6"/>
<evidence type="ECO:0000256" key="7">
    <source>
        <dbReference type="ARBA" id="ARBA00023204"/>
    </source>
</evidence>
<protein>
    <recommendedName>
        <fullName evidence="3 9">DNA repair protein RecN</fullName>
    </recommendedName>
    <alternativeName>
        <fullName evidence="8 9">Recombination protein N</fullName>
    </alternativeName>
</protein>
<organism evidence="11 12">
    <name type="scientific">Niabella soli DSM 19437</name>
    <dbReference type="NCBI Taxonomy" id="929713"/>
    <lineage>
        <taxon>Bacteria</taxon>
        <taxon>Pseudomonadati</taxon>
        <taxon>Bacteroidota</taxon>
        <taxon>Chitinophagia</taxon>
        <taxon>Chitinophagales</taxon>
        <taxon>Chitinophagaceae</taxon>
        <taxon>Niabella</taxon>
    </lineage>
</organism>
<evidence type="ECO:0000259" key="10">
    <source>
        <dbReference type="Pfam" id="PF02463"/>
    </source>
</evidence>
<keyword evidence="12" id="KW-1185">Reference proteome</keyword>
<dbReference type="InterPro" id="IPR027417">
    <property type="entry name" value="P-loop_NTPase"/>
</dbReference>
<evidence type="ECO:0000256" key="2">
    <source>
        <dbReference type="ARBA" id="ARBA00009441"/>
    </source>
</evidence>
<dbReference type="KEGG" id="nso:NIASO_03885"/>